<evidence type="ECO:0000313" key="2">
    <source>
        <dbReference type="EMBL" id="KAL0355680.1"/>
    </source>
</evidence>
<reference evidence="2" key="1">
    <citation type="submission" date="2020-06" db="EMBL/GenBank/DDBJ databases">
        <authorList>
            <person name="Li T."/>
            <person name="Hu X."/>
            <person name="Zhang T."/>
            <person name="Song X."/>
            <person name="Zhang H."/>
            <person name="Dai N."/>
            <person name="Sheng W."/>
            <person name="Hou X."/>
            <person name="Wei L."/>
        </authorList>
    </citation>
    <scope>NUCLEOTIDE SEQUENCE</scope>
    <source>
        <strain evidence="2">G02</strain>
        <tissue evidence="2">Leaf</tissue>
    </source>
</reference>
<reference evidence="2" key="2">
    <citation type="journal article" date="2024" name="Plant">
        <title>Genomic evolution and insights into agronomic trait innovations of Sesamum species.</title>
        <authorList>
            <person name="Miao H."/>
            <person name="Wang L."/>
            <person name="Qu L."/>
            <person name="Liu H."/>
            <person name="Sun Y."/>
            <person name="Le M."/>
            <person name="Wang Q."/>
            <person name="Wei S."/>
            <person name="Zheng Y."/>
            <person name="Lin W."/>
            <person name="Duan Y."/>
            <person name="Cao H."/>
            <person name="Xiong S."/>
            <person name="Wang X."/>
            <person name="Wei L."/>
            <person name="Li C."/>
            <person name="Ma Q."/>
            <person name="Ju M."/>
            <person name="Zhao R."/>
            <person name="Li G."/>
            <person name="Mu C."/>
            <person name="Tian Q."/>
            <person name="Mei H."/>
            <person name="Zhang T."/>
            <person name="Gao T."/>
            <person name="Zhang H."/>
        </authorList>
    </citation>
    <scope>NUCLEOTIDE SEQUENCE</scope>
    <source>
        <strain evidence="2">G02</strain>
    </source>
</reference>
<feature type="compositionally biased region" description="Acidic residues" evidence="1">
    <location>
        <begin position="1"/>
        <end position="20"/>
    </location>
</feature>
<accession>A0AAW2PHD3</accession>
<comment type="caution">
    <text evidence="2">The sequence shown here is derived from an EMBL/GenBank/DDBJ whole genome shotgun (WGS) entry which is preliminary data.</text>
</comment>
<proteinExistence type="predicted"/>
<sequence>MDEEMEMATTEEEEEEDDAYSDLHCLFSNFKTEDEDEEVNRPPSCDSWPSDMYSGNGDSKEFWSDSSLDL</sequence>
<protein>
    <submittedName>
        <fullName evidence="2">Uncharacterized protein</fullName>
    </submittedName>
</protein>
<feature type="region of interest" description="Disordered" evidence="1">
    <location>
        <begin position="1"/>
        <end position="70"/>
    </location>
</feature>
<dbReference type="AlphaFoldDB" id="A0AAW2PHD3"/>
<dbReference type="EMBL" id="JACGWJ010000017">
    <property type="protein sequence ID" value="KAL0355680.1"/>
    <property type="molecule type" value="Genomic_DNA"/>
</dbReference>
<evidence type="ECO:0000256" key="1">
    <source>
        <dbReference type="SAM" id="MobiDB-lite"/>
    </source>
</evidence>
<gene>
    <name evidence="2" type="ORF">Sradi_4014900</name>
</gene>
<organism evidence="2">
    <name type="scientific">Sesamum radiatum</name>
    <name type="common">Black benniseed</name>
    <dbReference type="NCBI Taxonomy" id="300843"/>
    <lineage>
        <taxon>Eukaryota</taxon>
        <taxon>Viridiplantae</taxon>
        <taxon>Streptophyta</taxon>
        <taxon>Embryophyta</taxon>
        <taxon>Tracheophyta</taxon>
        <taxon>Spermatophyta</taxon>
        <taxon>Magnoliopsida</taxon>
        <taxon>eudicotyledons</taxon>
        <taxon>Gunneridae</taxon>
        <taxon>Pentapetalae</taxon>
        <taxon>asterids</taxon>
        <taxon>lamiids</taxon>
        <taxon>Lamiales</taxon>
        <taxon>Pedaliaceae</taxon>
        <taxon>Sesamum</taxon>
    </lineage>
</organism>
<name>A0AAW2PHD3_SESRA</name>